<dbReference type="Pfam" id="PF13545">
    <property type="entry name" value="HTH_Crp_2"/>
    <property type="match status" value="1"/>
</dbReference>
<dbReference type="GO" id="GO:0003677">
    <property type="term" value="F:DNA binding"/>
    <property type="evidence" value="ECO:0007669"/>
    <property type="project" value="UniProtKB-KW"/>
</dbReference>
<dbReference type="CDD" id="cd00038">
    <property type="entry name" value="CAP_ED"/>
    <property type="match status" value="1"/>
</dbReference>
<dbReference type="GO" id="GO:0005829">
    <property type="term" value="C:cytosol"/>
    <property type="evidence" value="ECO:0007669"/>
    <property type="project" value="TreeGrafter"/>
</dbReference>
<dbReference type="PANTHER" id="PTHR24567">
    <property type="entry name" value="CRP FAMILY TRANSCRIPTIONAL REGULATORY PROTEIN"/>
    <property type="match status" value="1"/>
</dbReference>
<keyword evidence="3" id="KW-0804">Transcription</keyword>
<keyword evidence="2" id="KW-0238">DNA-binding</keyword>
<dbReference type="Proteomes" id="UP001055286">
    <property type="component" value="Unassembled WGS sequence"/>
</dbReference>
<evidence type="ECO:0000256" key="2">
    <source>
        <dbReference type="ARBA" id="ARBA00023125"/>
    </source>
</evidence>
<dbReference type="PANTHER" id="PTHR24567:SF68">
    <property type="entry name" value="DNA-BINDING TRANSCRIPTIONAL DUAL REGULATOR CRP"/>
    <property type="match status" value="1"/>
</dbReference>
<gene>
    <name evidence="6" type="primary">crp_2</name>
    <name evidence="6" type="ORF">MPEAHAMD_6560</name>
</gene>
<dbReference type="InterPro" id="IPR036388">
    <property type="entry name" value="WH-like_DNA-bd_sf"/>
</dbReference>
<dbReference type="PROSITE" id="PS50042">
    <property type="entry name" value="CNMP_BINDING_3"/>
    <property type="match status" value="1"/>
</dbReference>
<feature type="domain" description="HTH crp-type" evidence="5">
    <location>
        <begin position="150"/>
        <end position="215"/>
    </location>
</feature>
<accession>A0AA37HI74</accession>
<evidence type="ECO:0000313" key="7">
    <source>
        <dbReference type="Proteomes" id="UP001055286"/>
    </source>
</evidence>
<reference evidence="6" key="1">
    <citation type="journal article" date="2016" name="Front. Microbiol.">
        <title>Genome Sequence of the Piezophilic, Mesophilic Sulfate-Reducing Bacterium Desulfovibrio indicus J2T.</title>
        <authorList>
            <person name="Cao J."/>
            <person name="Maignien L."/>
            <person name="Shao Z."/>
            <person name="Alain K."/>
            <person name="Jebbar M."/>
        </authorList>
    </citation>
    <scope>NUCLEOTIDE SEQUENCE</scope>
    <source>
        <strain evidence="6">JCM 32048</strain>
    </source>
</reference>
<dbReference type="InterPro" id="IPR018490">
    <property type="entry name" value="cNMP-bd_dom_sf"/>
</dbReference>
<dbReference type="Gene3D" id="1.10.10.10">
    <property type="entry name" value="Winged helix-like DNA-binding domain superfamily/Winged helix DNA-binding domain"/>
    <property type="match status" value="1"/>
</dbReference>
<dbReference type="PROSITE" id="PS00889">
    <property type="entry name" value="CNMP_BINDING_2"/>
    <property type="match status" value="1"/>
</dbReference>
<keyword evidence="1" id="KW-0805">Transcription regulation</keyword>
<dbReference type="Pfam" id="PF00027">
    <property type="entry name" value="cNMP_binding"/>
    <property type="match status" value="1"/>
</dbReference>
<dbReference type="SUPFAM" id="SSF51206">
    <property type="entry name" value="cAMP-binding domain-like"/>
    <property type="match status" value="1"/>
</dbReference>
<dbReference type="PROSITE" id="PS51063">
    <property type="entry name" value="HTH_CRP_2"/>
    <property type="match status" value="1"/>
</dbReference>
<evidence type="ECO:0000259" key="5">
    <source>
        <dbReference type="PROSITE" id="PS51063"/>
    </source>
</evidence>
<dbReference type="EMBL" id="BPQJ01000062">
    <property type="protein sequence ID" value="GJD66363.1"/>
    <property type="molecule type" value="Genomic_DNA"/>
</dbReference>
<evidence type="ECO:0000259" key="4">
    <source>
        <dbReference type="PROSITE" id="PS50042"/>
    </source>
</evidence>
<dbReference type="PRINTS" id="PR00034">
    <property type="entry name" value="HTHCRP"/>
</dbReference>
<dbReference type="InterPro" id="IPR012318">
    <property type="entry name" value="HTH_CRP"/>
</dbReference>
<dbReference type="SMART" id="SM00100">
    <property type="entry name" value="cNMP"/>
    <property type="match status" value="1"/>
</dbReference>
<dbReference type="SMART" id="SM00419">
    <property type="entry name" value="HTH_CRP"/>
    <property type="match status" value="1"/>
</dbReference>
<dbReference type="InterPro" id="IPR000595">
    <property type="entry name" value="cNMP-bd_dom"/>
</dbReference>
<evidence type="ECO:0000256" key="1">
    <source>
        <dbReference type="ARBA" id="ARBA00023015"/>
    </source>
</evidence>
<dbReference type="AlphaFoldDB" id="A0AA37HI74"/>
<evidence type="ECO:0000256" key="3">
    <source>
        <dbReference type="ARBA" id="ARBA00023163"/>
    </source>
</evidence>
<name>A0AA37HI74_9HYPH</name>
<keyword evidence="7" id="KW-1185">Reference proteome</keyword>
<dbReference type="SUPFAM" id="SSF46785">
    <property type="entry name" value="Winged helix' DNA-binding domain"/>
    <property type="match status" value="1"/>
</dbReference>
<dbReference type="Gene3D" id="2.60.120.10">
    <property type="entry name" value="Jelly Rolls"/>
    <property type="match status" value="1"/>
</dbReference>
<dbReference type="InterPro" id="IPR014710">
    <property type="entry name" value="RmlC-like_jellyroll"/>
</dbReference>
<feature type="domain" description="Cyclic nucleotide-binding" evidence="4">
    <location>
        <begin position="16"/>
        <end position="136"/>
    </location>
</feature>
<dbReference type="GO" id="GO:0003700">
    <property type="term" value="F:DNA-binding transcription factor activity"/>
    <property type="evidence" value="ECO:0007669"/>
    <property type="project" value="TreeGrafter"/>
</dbReference>
<sequence>MADPAQFERLLSASPFFGRLEPDTRRAIADLCVTCSLTRGETLFLKNDPADAFYAIRRGEIRIMAGTSTGRRMTLNLLGPGDIFGEIALFDGRSRSADAIAAEPAELFVVRRRDMLDLVGRCPDLAMRVIEVLCERLRFVSARLEEAVLMPLPARIARRLLALAEDFGTELHISQDDIADFVGTTRETVNRQLQNWWRQGMLDIHRNRVVVRDPTTLASVALAASP</sequence>
<comment type="caution">
    <text evidence="6">The sequence shown here is derived from an EMBL/GenBank/DDBJ whole genome shotgun (WGS) entry which is preliminary data.</text>
</comment>
<proteinExistence type="predicted"/>
<protein>
    <submittedName>
        <fullName evidence="6">CRP-like cAMP-activated global transcriptional regulator</fullName>
    </submittedName>
</protein>
<reference evidence="6" key="2">
    <citation type="submission" date="2021-08" db="EMBL/GenBank/DDBJ databases">
        <authorList>
            <person name="Tani A."/>
            <person name="Ola A."/>
            <person name="Ogura Y."/>
            <person name="Katsura K."/>
            <person name="Hayashi T."/>
        </authorList>
    </citation>
    <scope>NUCLEOTIDE SEQUENCE</scope>
    <source>
        <strain evidence="6">JCM 32048</strain>
    </source>
</reference>
<dbReference type="InterPro" id="IPR036390">
    <property type="entry name" value="WH_DNA-bd_sf"/>
</dbReference>
<dbReference type="RefSeq" id="WP_238193445.1">
    <property type="nucleotide sequence ID" value="NZ_BPQJ01000062.1"/>
</dbReference>
<organism evidence="6 7">
    <name type="scientific">Methylobacterium frigidaeris</name>
    <dbReference type="NCBI Taxonomy" id="2038277"/>
    <lineage>
        <taxon>Bacteria</taxon>
        <taxon>Pseudomonadati</taxon>
        <taxon>Pseudomonadota</taxon>
        <taxon>Alphaproteobacteria</taxon>
        <taxon>Hyphomicrobiales</taxon>
        <taxon>Methylobacteriaceae</taxon>
        <taxon>Methylobacterium</taxon>
    </lineage>
</organism>
<evidence type="ECO:0000313" key="6">
    <source>
        <dbReference type="EMBL" id="GJD66363.1"/>
    </source>
</evidence>
<dbReference type="InterPro" id="IPR050397">
    <property type="entry name" value="Env_Response_Regulators"/>
</dbReference>
<dbReference type="InterPro" id="IPR018488">
    <property type="entry name" value="cNMP-bd_CS"/>
</dbReference>